<dbReference type="PANTHER" id="PTHR24356:SF1">
    <property type="entry name" value="SERINE_THREONINE-PROTEIN KINASE GREATWALL"/>
    <property type="match status" value="1"/>
</dbReference>
<comment type="catalytic activity">
    <reaction evidence="9">
        <text>L-threonyl-[protein] + ATP = O-phospho-L-threonyl-[protein] + ADP + H(+)</text>
        <dbReference type="Rhea" id="RHEA:46608"/>
        <dbReference type="Rhea" id="RHEA-COMP:11060"/>
        <dbReference type="Rhea" id="RHEA-COMP:11605"/>
        <dbReference type="ChEBI" id="CHEBI:15378"/>
        <dbReference type="ChEBI" id="CHEBI:30013"/>
        <dbReference type="ChEBI" id="CHEBI:30616"/>
        <dbReference type="ChEBI" id="CHEBI:61977"/>
        <dbReference type="ChEBI" id="CHEBI:456216"/>
        <dbReference type="EC" id="2.7.11.1"/>
    </reaction>
</comment>
<dbReference type="InterPro" id="IPR050236">
    <property type="entry name" value="Ser_Thr_kinase_AGC"/>
</dbReference>
<evidence type="ECO:0000256" key="2">
    <source>
        <dbReference type="ARBA" id="ARBA00022148"/>
    </source>
</evidence>
<organism evidence="12 13">
    <name type="scientific">Cryptolaemus montrouzieri</name>
    <dbReference type="NCBI Taxonomy" id="559131"/>
    <lineage>
        <taxon>Eukaryota</taxon>
        <taxon>Metazoa</taxon>
        <taxon>Ecdysozoa</taxon>
        <taxon>Arthropoda</taxon>
        <taxon>Hexapoda</taxon>
        <taxon>Insecta</taxon>
        <taxon>Pterygota</taxon>
        <taxon>Neoptera</taxon>
        <taxon>Endopterygota</taxon>
        <taxon>Coleoptera</taxon>
        <taxon>Polyphaga</taxon>
        <taxon>Cucujiformia</taxon>
        <taxon>Coccinelloidea</taxon>
        <taxon>Coccinellidae</taxon>
        <taxon>Scymninae</taxon>
        <taxon>Scymnini</taxon>
        <taxon>Cryptolaemus</taxon>
    </lineage>
</organism>
<dbReference type="PROSITE" id="PS50011">
    <property type="entry name" value="PROTEIN_KINASE_DOM"/>
    <property type="match status" value="1"/>
</dbReference>
<evidence type="ECO:0000256" key="1">
    <source>
        <dbReference type="ARBA" id="ARBA00012513"/>
    </source>
</evidence>
<keyword evidence="6" id="KW-0418">Kinase</keyword>
<reference evidence="12 13" key="1">
    <citation type="journal article" date="2021" name="BMC Biol.">
        <title>Horizontally acquired antibacterial genes associated with adaptive radiation of ladybird beetles.</title>
        <authorList>
            <person name="Li H.S."/>
            <person name="Tang X.F."/>
            <person name="Huang Y.H."/>
            <person name="Xu Z.Y."/>
            <person name="Chen M.L."/>
            <person name="Du X.Y."/>
            <person name="Qiu B.Y."/>
            <person name="Chen P.T."/>
            <person name="Zhang W."/>
            <person name="Slipinski A."/>
            <person name="Escalona H.E."/>
            <person name="Waterhouse R.M."/>
            <person name="Zwick A."/>
            <person name="Pang H."/>
        </authorList>
    </citation>
    <scope>NUCLEOTIDE SEQUENCE [LARGE SCALE GENOMIC DNA]</scope>
    <source>
        <strain evidence="12">SYSU2018</strain>
    </source>
</reference>
<dbReference type="Pfam" id="PF00069">
    <property type="entry name" value="Pkinase"/>
    <property type="match status" value="1"/>
</dbReference>
<evidence type="ECO:0000256" key="3">
    <source>
        <dbReference type="ARBA" id="ARBA00022527"/>
    </source>
</evidence>
<keyword evidence="7" id="KW-0067">ATP-binding</keyword>
<dbReference type="EC" id="2.7.11.1" evidence="1"/>
<gene>
    <name evidence="12" type="ORF">HHI36_001552</name>
</gene>
<feature type="domain" description="Protein kinase" evidence="11">
    <location>
        <begin position="1"/>
        <end position="93"/>
    </location>
</feature>
<evidence type="ECO:0000256" key="9">
    <source>
        <dbReference type="ARBA" id="ARBA00047899"/>
    </source>
</evidence>
<evidence type="ECO:0000256" key="8">
    <source>
        <dbReference type="ARBA" id="ARBA00033099"/>
    </source>
</evidence>
<keyword evidence="3" id="KW-0723">Serine/threonine-protein kinase</keyword>
<evidence type="ECO:0000256" key="7">
    <source>
        <dbReference type="ARBA" id="ARBA00022840"/>
    </source>
</evidence>
<evidence type="ECO:0000256" key="6">
    <source>
        <dbReference type="ARBA" id="ARBA00022777"/>
    </source>
</evidence>
<dbReference type="AlphaFoldDB" id="A0ABD2P8L6"/>
<comment type="caution">
    <text evidence="12">The sequence shown here is derived from an EMBL/GenBank/DDBJ whole genome shotgun (WGS) entry which is preliminary data.</text>
</comment>
<proteinExistence type="predicted"/>
<evidence type="ECO:0000259" key="11">
    <source>
        <dbReference type="PROSITE" id="PS50011"/>
    </source>
</evidence>
<keyword evidence="4" id="KW-0808">Transferase</keyword>
<name>A0ABD2P8L6_9CUCU</name>
<evidence type="ECO:0000256" key="10">
    <source>
        <dbReference type="ARBA" id="ARBA00048679"/>
    </source>
</evidence>
<dbReference type="GO" id="GO:0004674">
    <property type="term" value="F:protein serine/threonine kinase activity"/>
    <property type="evidence" value="ECO:0007669"/>
    <property type="project" value="UniProtKB-KW"/>
</dbReference>
<keyword evidence="13" id="KW-1185">Reference proteome</keyword>
<protein>
    <recommendedName>
        <fullName evidence="2">Serine/threonine-protein kinase greatwall</fullName>
        <ecNumber evidence="1">2.7.11.1</ecNumber>
    </recommendedName>
    <alternativeName>
        <fullName evidence="8">Microtubule-associated serine/threonine-protein kinase-like</fullName>
    </alternativeName>
</protein>
<dbReference type="InterPro" id="IPR011009">
    <property type="entry name" value="Kinase-like_dom_sf"/>
</dbReference>
<dbReference type="InterPro" id="IPR000719">
    <property type="entry name" value="Prot_kinase_dom"/>
</dbReference>
<keyword evidence="5" id="KW-0547">Nucleotide-binding</keyword>
<dbReference type="Gene3D" id="1.10.510.10">
    <property type="entry name" value="Transferase(Phosphotransferase) domain 1"/>
    <property type="match status" value="1"/>
</dbReference>
<dbReference type="SUPFAM" id="SSF56112">
    <property type="entry name" value="Protein kinase-like (PK-like)"/>
    <property type="match status" value="1"/>
</dbReference>
<dbReference type="Proteomes" id="UP001516400">
    <property type="component" value="Unassembled WGS sequence"/>
</dbReference>
<dbReference type="EMBL" id="JABFTP020000185">
    <property type="protein sequence ID" value="KAL3287063.1"/>
    <property type="molecule type" value="Genomic_DNA"/>
</dbReference>
<comment type="catalytic activity">
    <reaction evidence="10">
        <text>L-seryl-[protein] + ATP = O-phospho-L-seryl-[protein] + ADP + H(+)</text>
        <dbReference type="Rhea" id="RHEA:17989"/>
        <dbReference type="Rhea" id="RHEA-COMP:9863"/>
        <dbReference type="Rhea" id="RHEA-COMP:11604"/>
        <dbReference type="ChEBI" id="CHEBI:15378"/>
        <dbReference type="ChEBI" id="CHEBI:29999"/>
        <dbReference type="ChEBI" id="CHEBI:30616"/>
        <dbReference type="ChEBI" id="CHEBI:83421"/>
        <dbReference type="ChEBI" id="CHEBI:456216"/>
        <dbReference type="EC" id="2.7.11.1"/>
    </reaction>
</comment>
<accession>A0ABD2P8L6</accession>
<evidence type="ECO:0000313" key="13">
    <source>
        <dbReference type="Proteomes" id="UP001516400"/>
    </source>
</evidence>
<evidence type="ECO:0000256" key="5">
    <source>
        <dbReference type="ARBA" id="ARBA00022741"/>
    </source>
</evidence>
<evidence type="ECO:0000256" key="4">
    <source>
        <dbReference type="ARBA" id="ARBA00022679"/>
    </source>
</evidence>
<evidence type="ECO:0000313" key="12">
    <source>
        <dbReference type="EMBL" id="KAL3287063.1"/>
    </source>
</evidence>
<sequence>MERKYPPYNNHEVRPKISTMWWKVQKKADNIYYLVTEVVNGGDLCTYVKAQRNGKLDERSTKFFAQQFVSALSYMHQRGIVHSTCLTINYFEC</sequence>
<dbReference type="GO" id="GO:0005524">
    <property type="term" value="F:ATP binding"/>
    <property type="evidence" value="ECO:0007669"/>
    <property type="project" value="UniProtKB-KW"/>
</dbReference>
<dbReference type="PANTHER" id="PTHR24356">
    <property type="entry name" value="SERINE/THREONINE-PROTEIN KINASE"/>
    <property type="match status" value="1"/>
</dbReference>